<proteinExistence type="predicted"/>
<organism evidence="1">
    <name type="scientific">viral metagenome</name>
    <dbReference type="NCBI Taxonomy" id="1070528"/>
    <lineage>
        <taxon>unclassified sequences</taxon>
        <taxon>metagenomes</taxon>
        <taxon>organismal metagenomes</taxon>
    </lineage>
</organism>
<gene>
    <name evidence="1" type="ORF">TM448A01971_0002</name>
    <name evidence="2" type="ORF">TM448B00567_0030</name>
</gene>
<evidence type="ECO:0000313" key="1">
    <source>
        <dbReference type="EMBL" id="QJA51055.1"/>
    </source>
</evidence>
<dbReference type="EMBL" id="MT144235">
    <property type="protein sequence ID" value="QJA51055.1"/>
    <property type="molecule type" value="Genomic_DNA"/>
</dbReference>
<dbReference type="AlphaFoldDB" id="A0A6H1ZUV6"/>
<reference evidence="1" key="1">
    <citation type="submission" date="2020-03" db="EMBL/GenBank/DDBJ databases">
        <title>The deep terrestrial virosphere.</title>
        <authorList>
            <person name="Holmfeldt K."/>
            <person name="Nilsson E."/>
            <person name="Simone D."/>
            <person name="Lopez-Fernandez M."/>
            <person name="Wu X."/>
            <person name="de Brujin I."/>
            <person name="Lundin D."/>
            <person name="Andersson A."/>
            <person name="Bertilsson S."/>
            <person name="Dopson M."/>
        </authorList>
    </citation>
    <scope>NUCLEOTIDE SEQUENCE</scope>
    <source>
        <strain evidence="1">TM448A01971</strain>
        <strain evidence="2">TM448B00567</strain>
    </source>
</reference>
<protein>
    <submittedName>
        <fullName evidence="1">Uncharacterized protein</fullName>
    </submittedName>
</protein>
<accession>A0A6H1ZUV6</accession>
<evidence type="ECO:0000313" key="2">
    <source>
        <dbReference type="EMBL" id="QJH96009.1"/>
    </source>
</evidence>
<name>A0A6H1ZUV6_9ZZZZ</name>
<sequence length="137" mass="14340">MAVVASRIKLSVTAEAYPNTTDDRPDLGRIAHEVTSDSYNEGNIRKFKMLAGATAAVDFGDITTPSLLVIATEPWDSTDVPGILTFTRLAGGEAIPISKMAGTTVALAVLTMPTLTTLTLDNTGATDLRVTVMLGGD</sequence>
<dbReference type="EMBL" id="MT144636">
    <property type="protein sequence ID" value="QJH96009.1"/>
    <property type="molecule type" value="Genomic_DNA"/>
</dbReference>